<keyword evidence="10" id="KW-0804">Transcription</keyword>
<comment type="subcellular location">
    <subcellularLocation>
        <location evidence="1">Cytoplasm</location>
    </subcellularLocation>
</comment>
<keyword evidence="8" id="KW-0805">Transcription regulation</keyword>
<evidence type="ECO:0000256" key="10">
    <source>
        <dbReference type="ARBA" id="ARBA00023163"/>
    </source>
</evidence>
<dbReference type="EMBL" id="BMNC01000003">
    <property type="protein sequence ID" value="GGM90129.1"/>
    <property type="molecule type" value="Genomic_DNA"/>
</dbReference>
<dbReference type="SUPFAM" id="SSF46785">
    <property type="entry name" value="Winged helix' DNA-binding domain"/>
    <property type="match status" value="1"/>
</dbReference>
<dbReference type="RefSeq" id="WP_229693369.1">
    <property type="nucleotide sequence ID" value="NZ_BMNC01000003.1"/>
</dbReference>
<protein>
    <recommendedName>
        <fullName evidence="13">Fur family transcriptional regulator, ferric uptake regulator</fullName>
    </recommendedName>
</protein>
<organism evidence="11 12">
    <name type="scientific">Lentzea pudingi</name>
    <dbReference type="NCBI Taxonomy" id="1789439"/>
    <lineage>
        <taxon>Bacteria</taxon>
        <taxon>Bacillati</taxon>
        <taxon>Actinomycetota</taxon>
        <taxon>Actinomycetes</taxon>
        <taxon>Pseudonocardiales</taxon>
        <taxon>Pseudonocardiaceae</taxon>
        <taxon>Lentzea</taxon>
    </lineage>
</organism>
<reference evidence="12" key="1">
    <citation type="journal article" date="2019" name="Int. J. Syst. Evol. Microbiol.">
        <title>The Global Catalogue of Microorganisms (GCM) 10K type strain sequencing project: providing services to taxonomists for standard genome sequencing and annotation.</title>
        <authorList>
            <consortium name="The Broad Institute Genomics Platform"/>
            <consortium name="The Broad Institute Genome Sequencing Center for Infectious Disease"/>
            <person name="Wu L."/>
            <person name="Ma J."/>
        </authorList>
    </citation>
    <scope>NUCLEOTIDE SEQUENCE [LARGE SCALE GENOMIC DNA]</scope>
    <source>
        <strain evidence="12">CGMCC 4.7319</strain>
    </source>
</reference>
<evidence type="ECO:0000313" key="11">
    <source>
        <dbReference type="EMBL" id="GGM90129.1"/>
    </source>
</evidence>
<dbReference type="InterPro" id="IPR043135">
    <property type="entry name" value="Fur_C"/>
</dbReference>
<keyword evidence="5" id="KW-0678">Repressor</keyword>
<dbReference type="PANTHER" id="PTHR33202">
    <property type="entry name" value="ZINC UPTAKE REGULATION PROTEIN"/>
    <property type="match status" value="1"/>
</dbReference>
<keyword evidence="12" id="KW-1185">Reference proteome</keyword>
<dbReference type="InterPro" id="IPR036388">
    <property type="entry name" value="WH-like_DNA-bd_sf"/>
</dbReference>
<evidence type="ECO:0000256" key="1">
    <source>
        <dbReference type="ARBA" id="ARBA00004496"/>
    </source>
</evidence>
<evidence type="ECO:0000256" key="9">
    <source>
        <dbReference type="ARBA" id="ARBA00023125"/>
    </source>
</evidence>
<evidence type="ECO:0000256" key="5">
    <source>
        <dbReference type="ARBA" id="ARBA00022491"/>
    </source>
</evidence>
<evidence type="ECO:0000256" key="7">
    <source>
        <dbReference type="ARBA" id="ARBA00022833"/>
    </source>
</evidence>
<evidence type="ECO:0000256" key="4">
    <source>
        <dbReference type="ARBA" id="ARBA00022490"/>
    </source>
</evidence>
<name>A0ABQ2HUI0_9PSEU</name>
<evidence type="ECO:0000256" key="8">
    <source>
        <dbReference type="ARBA" id="ARBA00023015"/>
    </source>
</evidence>
<keyword evidence="9" id="KW-0238">DNA-binding</keyword>
<keyword evidence="7" id="KW-0862">Zinc</keyword>
<evidence type="ECO:0000313" key="12">
    <source>
        <dbReference type="Proteomes" id="UP000597656"/>
    </source>
</evidence>
<keyword evidence="4" id="KW-0963">Cytoplasm</keyword>
<comment type="subunit">
    <text evidence="3">Homodimer.</text>
</comment>
<evidence type="ECO:0000256" key="3">
    <source>
        <dbReference type="ARBA" id="ARBA00011738"/>
    </source>
</evidence>
<proteinExistence type="inferred from homology"/>
<dbReference type="Proteomes" id="UP000597656">
    <property type="component" value="Unassembled WGS sequence"/>
</dbReference>
<comment type="similarity">
    <text evidence="2">Belongs to the Fur family.</text>
</comment>
<dbReference type="Pfam" id="PF01475">
    <property type="entry name" value="FUR"/>
    <property type="match status" value="1"/>
</dbReference>
<comment type="caution">
    <text evidence="11">The sequence shown here is derived from an EMBL/GenBank/DDBJ whole genome shotgun (WGS) entry which is preliminary data.</text>
</comment>
<keyword evidence="6" id="KW-0479">Metal-binding</keyword>
<gene>
    <name evidence="11" type="ORF">GCM10011609_28780</name>
</gene>
<sequence>MCARPRPPTDHEHRIVSVFESQRQFLTVAQVRDRLMSTGPPIRLATVYQCVKRLLEAGTLERATIRSSTAVYGLRPACGSGHRLMCSACALVVDADDDEVTTWVAQTAALHGFMITDSSVLLSGTCAACAPPLPATVECR</sequence>
<dbReference type="Gene3D" id="1.10.10.10">
    <property type="entry name" value="Winged helix-like DNA-binding domain superfamily/Winged helix DNA-binding domain"/>
    <property type="match status" value="1"/>
</dbReference>
<dbReference type="Gene3D" id="3.30.1490.190">
    <property type="match status" value="1"/>
</dbReference>
<accession>A0ABQ2HUI0</accession>
<evidence type="ECO:0000256" key="6">
    <source>
        <dbReference type="ARBA" id="ARBA00022723"/>
    </source>
</evidence>
<evidence type="ECO:0008006" key="13">
    <source>
        <dbReference type="Google" id="ProtNLM"/>
    </source>
</evidence>
<dbReference type="InterPro" id="IPR036390">
    <property type="entry name" value="WH_DNA-bd_sf"/>
</dbReference>
<evidence type="ECO:0000256" key="2">
    <source>
        <dbReference type="ARBA" id="ARBA00007957"/>
    </source>
</evidence>
<dbReference type="InterPro" id="IPR002481">
    <property type="entry name" value="FUR"/>
</dbReference>
<dbReference type="PANTHER" id="PTHR33202:SF2">
    <property type="entry name" value="FERRIC UPTAKE REGULATION PROTEIN"/>
    <property type="match status" value="1"/>
</dbReference>